<evidence type="ECO:0000256" key="7">
    <source>
        <dbReference type="RuleBase" id="RU079119"/>
    </source>
</evidence>
<dbReference type="AlphaFoldDB" id="A0A836HG58"/>
<evidence type="ECO:0000259" key="8">
    <source>
        <dbReference type="Pfam" id="PF01529"/>
    </source>
</evidence>
<dbReference type="GO" id="GO:0005783">
    <property type="term" value="C:endoplasmic reticulum"/>
    <property type="evidence" value="ECO:0007669"/>
    <property type="project" value="TreeGrafter"/>
</dbReference>
<feature type="transmembrane region" description="Helical" evidence="7">
    <location>
        <begin position="311"/>
        <end position="340"/>
    </location>
</feature>
<reference evidence="9 10" key="1">
    <citation type="submission" date="2021-02" db="EMBL/GenBank/DDBJ databases">
        <title>Porcisia hertigi Genome sequencing and assembly.</title>
        <authorList>
            <person name="Almutairi H."/>
            <person name="Gatherer D."/>
        </authorList>
    </citation>
    <scope>NUCLEOTIDE SEQUENCE [LARGE SCALE GENOMIC DNA]</scope>
    <source>
        <strain evidence="9 10">C119</strain>
    </source>
</reference>
<dbReference type="PANTHER" id="PTHR22883">
    <property type="entry name" value="ZINC FINGER DHHC DOMAIN CONTAINING PROTEIN"/>
    <property type="match status" value="1"/>
</dbReference>
<accession>A0A836HG58</accession>
<evidence type="ECO:0000256" key="3">
    <source>
        <dbReference type="ARBA" id="ARBA00022692"/>
    </source>
</evidence>
<keyword evidence="6 7" id="KW-0012">Acyltransferase</keyword>
<evidence type="ECO:0000256" key="2">
    <source>
        <dbReference type="ARBA" id="ARBA00022679"/>
    </source>
</evidence>
<dbReference type="GO" id="GO:0016020">
    <property type="term" value="C:membrane"/>
    <property type="evidence" value="ECO:0007669"/>
    <property type="project" value="UniProtKB-SubCell"/>
</dbReference>
<feature type="domain" description="Palmitoyltransferase DHHC" evidence="8">
    <location>
        <begin position="230"/>
        <end position="354"/>
    </location>
</feature>
<dbReference type="OrthoDB" id="4096362at2759"/>
<evidence type="ECO:0000313" key="9">
    <source>
        <dbReference type="EMBL" id="KAG5492676.1"/>
    </source>
</evidence>
<dbReference type="InterPro" id="IPR001594">
    <property type="entry name" value="Palmitoyltrfase_DHHC"/>
</dbReference>
<keyword evidence="10" id="KW-1185">Reference proteome</keyword>
<dbReference type="GO" id="GO:0005794">
    <property type="term" value="C:Golgi apparatus"/>
    <property type="evidence" value="ECO:0007669"/>
    <property type="project" value="TreeGrafter"/>
</dbReference>
<proteinExistence type="inferred from homology"/>
<evidence type="ECO:0000313" key="10">
    <source>
        <dbReference type="Proteomes" id="UP000674318"/>
    </source>
</evidence>
<dbReference type="GO" id="GO:0019706">
    <property type="term" value="F:protein-cysteine S-palmitoyltransferase activity"/>
    <property type="evidence" value="ECO:0007669"/>
    <property type="project" value="UniProtKB-EC"/>
</dbReference>
<name>A0A836HG58_9TRYP</name>
<organism evidence="9 10">
    <name type="scientific">Porcisia hertigi</name>
    <dbReference type="NCBI Taxonomy" id="2761500"/>
    <lineage>
        <taxon>Eukaryota</taxon>
        <taxon>Discoba</taxon>
        <taxon>Euglenozoa</taxon>
        <taxon>Kinetoplastea</taxon>
        <taxon>Metakinetoplastina</taxon>
        <taxon>Trypanosomatida</taxon>
        <taxon>Trypanosomatidae</taxon>
        <taxon>Leishmaniinae</taxon>
        <taxon>Porcisia</taxon>
    </lineage>
</organism>
<dbReference type="PANTHER" id="PTHR22883:SF478">
    <property type="entry name" value="PALMITOYLTRANSFERASE"/>
    <property type="match status" value="1"/>
</dbReference>
<comment type="similarity">
    <text evidence="7">Belongs to the DHHC palmitoyltransferase family.</text>
</comment>
<comment type="domain">
    <text evidence="7">The DHHC domain is required for palmitoyltransferase activity.</text>
</comment>
<dbReference type="Proteomes" id="UP000674318">
    <property type="component" value="Chromosome 35"/>
</dbReference>
<evidence type="ECO:0000256" key="1">
    <source>
        <dbReference type="ARBA" id="ARBA00004141"/>
    </source>
</evidence>
<dbReference type="RefSeq" id="XP_067753460.1">
    <property type="nucleotide sequence ID" value="XM_067897303.1"/>
</dbReference>
<evidence type="ECO:0000256" key="5">
    <source>
        <dbReference type="ARBA" id="ARBA00023136"/>
    </source>
</evidence>
<feature type="transmembrane region" description="Helical" evidence="7">
    <location>
        <begin position="177"/>
        <end position="200"/>
    </location>
</feature>
<dbReference type="GeneID" id="94287380"/>
<dbReference type="PROSITE" id="PS50216">
    <property type="entry name" value="DHHC"/>
    <property type="match status" value="1"/>
</dbReference>
<keyword evidence="5 7" id="KW-0472">Membrane</keyword>
<evidence type="ECO:0000256" key="4">
    <source>
        <dbReference type="ARBA" id="ARBA00022989"/>
    </source>
</evidence>
<comment type="caution">
    <text evidence="9">The sequence shown here is derived from an EMBL/GenBank/DDBJ whole genome shotgun (WGS) entry which is preliminary data.</text>
</comment>
<sequence length="402" mass="44214">MLNHIAAFAGSDDVYARHTTYPTSESHDVEKIPPPINGSDHGGNNACPSPGGCEYTHTHATSLGSDQQAADDSVCISSCPSTPVELWPAVSASQSQSLFPGTHAEVPPYAVPVQRYSRLYCGNLSLPPGMTKRALGRLRIVCCCVVTAQSWHAFFVALLILAITMLFVAVVVPHGEWFTHCFMALLTAASIACLTLSVTLDPGVIPPASLSQQPAQPTTVVVEGRSVQCKLCTTCHIIRPPQSSHCRFCDVCVEEFDHHCVVLGSCVGKRTFRFFGGFFITTSFLTVYMCIRSFVVIVSTDFKPAYEQPNLIWLAMSCTLCMFFGLAGCILVIPCACRYIKLSATRTTMKERRRQRYQTQSGEEPFSHMPVAVPSSTSYFVNIIQRFFGPMERSKIPFDYYV</sequence>
<protein>
    <recommendedName>
        <fullName evidence="7">Palmitoyltransferase</fullName>
        <ecNumber evidence="7">2.3.1.225</ecNumber>
    </recommendedName>
</protein>
<dbReference type="KEGG" id="phet:94287380"/>
<keyword evidence="4 7" id="KW-1133">Transmembrane helix</keyword>
<feature type="transmembrane region" description="Helical" evidence="7">
    <location>
        <begin position="140"/>
        <end position="171"/>
    </location>
</feature>
<dbReference type="Pfam" id="PF01529">
    <property type="entry name" value="DHHC"/>
    <property type="match status" value="1"/>
</dbReference>
<dbReference type="GO" id="GO:0006612">
    <property type="term" value="P:protein targeting to membrane"/>
    <property type="evidence" value="ECO:0007669"/>
    <property type="project" value="TreeGrafter"/>
</dbReference>
<dbReference type="EC" id="2.3.1.225" evidence="7"/>
<dbReference type="EMBL" id="JAFJZO010000035">
    <property type="protein sequence ID" value="KAG5492676.1"/>
    <property type="molecule type" value="Genomic_DNA"/>
</dbReference>
<gene>
    <name evidence="9" type="ORF">JKF63_01255</name>
</gene>
<comment type="catalytic activity">
    <reaction evidence="7">
        <text>L-cysteinyl-[protein] + hexadecanoyl-CoA = S-hexadecanoyl-L-cysteinyl-[protein] + CoA</text>
        <dbReference type="Rhea" id="RHEA:36683"/>
        <dbReference type="Rhea" id="RHEA-COMP:10131"/>
        <dbReference type="Rhea" id="RHEA-COMP:11032"/>
        <dbReference type="ChEBI" id="CHEBI:29950"/>
        <dbReference type="ChEBI" id="CHEBI:57287"/>
        <dbReference type="ChEBI" id="CHEBI:57379"/>
        <dbReference type="ChEBI" id="CHEBI:74151"/>
        <dbReference type="EC" id="2.3.1.225"/>
    </reaction>
</comment>
<feature type="transmembrane region" description="Helical" evidence="7">
    <location>
        <begin position="274"/>
        <end position="299"/>
    </location>
</feature>
<evidence type="ECO:0000256" key="6">
    <source>
        <dbReference type="ARBA" id="ARBA00023315"/>
    </source>
</evidence>
<keyword evidence="3 7" id="KW-0812">Transmembrane</keyword>
<dbReference type="InterPro" id="IPR039859">
    <property type="entry name" value="PFA4/ZDH16/20/ERF2-like"/>
</dbReference>
<comment type="subcellular location">
    <subcellularLocation>
        <location evidence="1">Membrane</location>
        <topology evidence="1">Multi-pass membrane protein</topology>
    </subcellularLocation>
</comment>
<keyword evidence="2 7" id="KW-0808">Transferase</keyword>